<dbReference type="PANTHER" id="PTHR13375">
    <property type="entry name" value="FMS INTERACTING PROTEIN"/>
    <property type="match status" value="1"/>
</dbReference>
<feature type="region of interest" description="Disordered" evidence="5">
    <location>
        <begin position="213"/>
        <end position="238"/>
    </location>
</feature>
<dbReference type="PANTHER" id="PTHR13375:SF3">
    <property type="entry name" value="THO COMPLEX SUBUNIT 5 HOMOLOG"/>
    <property type="match status" value="1"/>
</dbReference>
<dbReference type="GO" id="GO:0006406">
    <property type="term" value="P:mRNA export from nucleus"/>
    <property type="evidence" value="ECO:0007669"/>
    <property type="project" value="TreeGrafter"/>
</dbReference>
<dbReference type="EMBL" id="VJMJ01000292">
    <property type="protein sequence ID" value="KAF0723923.1"/>
    <property type="molecule type" value="Genomic_DNA"/>
</dbReference>
<dbReference type="GO" id="GO:0003729">
    <property type="term" value="F:mRNA binding"/>
    <property type="evidence" value="ECO:0007669"/>
    <property type="project" value="TreeGrafter"/>
</dbReference>
<protein>
    <submittedName>
        <fullName evidence="6">Uncharacterized protein</fullName>
    </submittedName>
</protein>
<dbReference type="Proteomes" id="UP000481153">
    <property type="component" value="Unassembled WGS sequence"/>
</dbReference>
<reference evidence="6 7" key="1">
    <citation type="submission" date="2019-07" db="EMBL/GenBank/DDBJ databases">
        <title>Genomics analysis of Aphanomyces spp. identifies a new class of oomycete effector associated with host adaptation.</title>
        <authorList>
            <person name="Gaulin E."/>
        </authorList>
    </citation>
    <scope>NUCLEOTIDE SEQUENCE [LARGE SCALE GENOMIC DNA]</scope>
    <source>
        <strain evidence="6 7">ATCC 201684</strain>
    </source>
</reference>
<dbReference type="InterPro" id="IPR019163">
    <property type="entry name" value="THO_Thoc5"/>
</dbReference>
<evidence type="ECO:0000256" key="5">
    <source>
        <dbReference type="SAM" id="MobiDB-lite"/>
    </source>
</evidence>
<dbReference type="Pfam" id="PF09766">
    <property type="entry name" value="FmiP_Thoc5"/>
    <property type="match status" value="1"/>
</dbReference>
<name>A0A6G0W9Q2_9STRA</name>
<evidence type="ECO:0000256" key="1">
    <source>
        <dbReference type="ARBA" id="ARBA00004123"/>
    </source>
</evidence>
<accession>A0A6G0W9Q2</accession>
<keyword evidence="7" id="KW-1185">Reference proteome</keyword>
<keyword evidence="3" id="KW-0539">Nucleus</keyword>
<comment type="similarity">
    <text evidence="2">Belongs to the THOC5 family.</text>
</comment>
<organism evidence="6 7">
    <name type="scientific">Aphanomyces euteiches</name>
    <dbReference type="NCBI Taxonomy" id="100861"/>
    <lineage>
        <taxon>Eukaryota</taxon>
        <taxon>Sar</taxon>
        <taxon>Stramenopiles</taxon>
        <taxon>Oomycota</taxon>
        <taxon>Saprolegniomycetes</taxon>
        <taxon>Saprolegniales</taxon>
        <taxon>Verrucalvaceae</taxon>
        <taxon>Aphanomyces</taxon>
    </lineage>
</organism>
<dbReference type="GO" id="GO:0000445">
    <property type="term" value="C:THO complex part of transcription export complex"/>
    <property type="evidence" value="ECO:0007669"/>
    <property type="project" value="TreeGrafter"/>
</dbReference>
<gene>
    <name evidence="6" type="ORF">Ae201684_017303</name>
</gene>
<dbReference type="AlphaFoldDB" id="A0A6G0W9Q2"/>
<evidence type="ECO:0000256" key="3">
    <source>
        <dbReference type="ARBA" id="ARBA00023242"/>
    </source>
</evidence>
<sequence length="536" mass="60600">MDDNASMSKDVVKALCLLKNIKQSTRETFLDAEVYRRRVAEQKDLVEAHHLKLQNLLYEKDHLLREIKRCRGFPTREMDKIEFKDGTLPVTVEAERHAQHLKRLEDELVSRQDNLQHQKDLKAQIAEVDSATLAKRALLESVPAEIAAIEKATLPLQSLLSIPATATHERHQEAKKLSAPLYVLFCELDAYMEIHGGMSLSIGEAKSIVSKARVKKSQGDDQPSAKRQKISRSPSPVQDLSAYTPAPYSLIVELALNGKNHSTKVIFQYLPALKVVVVDTPRYALMLRHLFAEDHGVAHPNASSSYIFEAADGNEMELDFPSDSRARPYLWAQWICGFHHGKRGELAVRPEPSIRQVMQRLHERYEAHHLLHEHFDILRDKRIEVHASANSLLNTATKTKLELWNKLPKDEHAFSTTTDGCIYYKAVFHHGSGRTICSIEIASSYPKDPPRFICQNDKDTSLPTAAQLKDLEVEVHDFAAEFVTEESLGWLLMHQMRRLQVCLDEVHALGTSKANEYTFGKKRAASTAANATTEEA</sequence>
<evidence type="ECO:0000256" key="4">
    <source>
        <dbReference type="SAM" id="Coils"/>
    </source>
</evidence>
<evidence type="ECO:0000313" key="7">
    <source>
        <dbReference type="Proteomes" id="UP000481153"/>
    </source>
</evidence>
<evidence type="ECO:0000313" key="6">
    <source>
        <dbReference type="EMBL" id="KAF0723923.1"/>
    </source>
</evidence>
<comment type="subcellular location">
    <subcellularLocation>
        <location evidence="1">Nucleus</location>
    </subcellularLocation>
</comment>
<keyword evidence="4" id="KW-0175">Coiled coil</keyword>
<dbReference type="VEuPathDB" id="FungiDB:AeMF1_016083"/>
<feature type="coiled-coil region" evidence="4">
    <location>
        <begin position="94"/>
        <end position="121"/>
    </location>
</feature>
<proteinExistence type="inferred from homology"/>
<evidence type="ECO:0000256" key="2">
    <source>
        <dbReference type="ARBA" id="ARBA00008044"/>
    </source>
</evidence>
<comment type="caution">
    <text evidence="6">The sequence shown here is derived from an EMBL/GenBank/DDBJ whole genome shotgun (WGS) entry which is preliminary data.</text>
</comment>